<dbReference type="AlphaFoldDB" id="A0A098EGT9"/>
<protein>
    <submittedName>
        <fullName evidence="1">Uncharacterized protein</fullName>
    </submittedName>
</protein>
<gene>
    <name evidence="1" type="ORF">ANAPHAGO_00250</name>
</gene>
<dbReference type="Proteomes" id="UP000055047">
    <property type="component" value="Unassembled WGS sequence"/>
</dbReference>
<organism evidence="1 2">
    <name type="scientific">Anaplasma phagocytophilum</name>
    <name type="common">Ehrlichia phagocytophila</name>
    <dbReference type="NCBI Taxonomy" id="948"/>
    <lineage>
        <taxon>Bacteria</taxon>
        <taxon>Pseudomonadati</taxon>
        <taxon>Pseudomonadota</taxon>
        <taxon>Alphaproteobacteria</taxon>
        <taxon>Rickettsiales</taxon>
        <taxon>Anaplasmataceae</taxon>
        <taxon>Anaplasma</taxon>
        <taxon>phagocytophilum group</taxon>
    </lineage>
</organism>
<evidence type="ECO:0000313" key="1">
    <source>
        <dbReference type="EMBL" id="CEG20521.1"/>
    </source>
</evidence>
<evidence type="ECO:0000313" key="2">
    <source>
        <dbReference type="Proteomes" id="UP000055047"/>
    </source>
</evidence>
<dbReference type="EMBL" id="CCXQ01000024">
    <property type="protein sequence ID" value="CEG20521.1"/>
    <property type="molecule type" value="Genomic_DNA"/>
</dbReference>
<reference evidence="1 2" key="1">
    <citation type="submission" date="2014-09" db="EMBL/GenBank/DDBJ databases">
        <authorList>
            <person name="Loux Valentin"/>
            <person name="Dugat Thibaut"/>
        </authorList>
    </citation>
    <scope>NUCLEOTIDE SEQUENCE [LARGE SCALE GENOMIC DNA]</scope>
    <source>
        <strain evidence="1 2">BOV-10_179</strain>
    </source>
</reference>
<accession>A0A098EGT9</accession>
<proteinExistence type="predicted"/>
<sequence>MDARSAAMSEEIEEMLLLKAIGV</sequence>
<name>A0A098EGT9_ANAPH</name>